<protein>
    <submittedName>
        <fullName evidence="3">Monocarboxylate transporter 13-like</fullName>
    </submittedName>
</protein>
<feature type="transmembrane region" description="Helical" evidence="1">
    <location>
        <begin position="194"/>
        <end position="217"/>
    </location>
</feature>
<feature type="transmembrane region" description="Helical" evidence="1">
    <location>
        <begin position="20"/>
        <end position="40"/>
    </location>
</feature>
<dbReference type="InterPro" id="IPR036259">
    <property type="entry name" value="MFS_trans_sf"/>
</dbReference>
<proteinExistence type="predicted"/>
<dbReference type="Pfam" id="PF07690">
    <property type="entry name" value="MFS_1"/>
    <property type="match status" value="1"/>
</dbReference>
<evidence type="ECO:0000313" key="3">
    <source>
        <dbReference type="RefSeq" id="XP_006816020.1"/>
    </source>
</evidence>
<name>A0ABM0M7M9_SACKO</name>
<dbReference type="GeneID" id="102803055"/>
<keyword evidence="1" id="KW-1133">Transmembrane helix</keyword>
<feature type="transmembrane region" description="Helical" evidence="1">
    <location>
        <begin position="117"/>
        <end position="140"/>
    </location>
</feature>
<keyword evidence="1" id="KW-0472">Membrane</keyword>
<dbReference type="RefSeq" id="XP_006816020.1">
    <property type="nucleotide sequence ID" value="XM_006815957.1"/>
</dbReference>
<reference evidence="3" key="1">
    <citation type="submission" date="2025-08" db="UniProtKB">
        <authorList>
            <consortium name="RefSeq"/>
        </authorList>
    </citation>
    <scope>IDENTIFICATION</scope>
    <source>
        <tissue evidence="3">Testes</tissue>
    </source>
</reference>
<keyword evidence="1" id="KW-0812">Transmembrane</keyword>
<accession>A0ABM0M7M9</accession>
<evidence type="ECO:0000313" key="2">
    <source>
        <dbReference type="Proteomes" id="UP000694865"/>
    </source>
</evidence>
<dbReference type="InterPro" id="IPR011701">
    <property type="entry name" value="MFS"/>
</dbReference>
<dbReference type="PANTHER" id="PTHR11360:SF284">
    <property type="entry name" value="EG:103B4.3 PROTEIN-RELATED"/>
    <property type="match status" value="1"/>
</dbReference>
<sequence>MIFPMIYKGLLDTYGWRGTYILLAAINSHNVLYAILLRPIKKQSIQSIRDIGTSNARNTSPTNTFMKRQLQSSGFNLICDNRFFGLNSFAAFLGNFAYVVALLLFVHCVIDKGLSQIQAAVLGTIIGLSGLISRVINGFVSCLRIIDDRYILVFMMFVRGISFMLVPLAVTFRDLAILAAVIGAIFDETGNYDVVFYLNGGTSIISAVLHLMVGLVLRTYEIKRKAATPRCDDNPPEYLSLTECASKHMQDAGCQTGY</sequence>
<evidence type="ECO:0000256" key="1">
    <source>
        <dbReference type="SAM" id="Phobius"/>
    </source>
</evidence>
<keyword evidence="2" id="KW-1185">Reference proteome</keyword>
<dbReference type="Gene3D" id="1.20.1250.20">
    <property type="entry name" value="MFS general substrate transporter like domains"/>
    <property type="match status" value="1"/>
</dbReference>
<feature type="transmembrane region" description="Helical" evidence="1">
    <location>
        <begin position="83"/>
        <end position="105"/>
    </location>
</feature>
<feature type="transmembrane region" description="Helical" evidence="1">
    <location>
        <begin position="152"/>
        <end position="182"/>
    </location>
</feature>
<dbReference type="Proteomes" id="UP000694865">
    <property type="component" value="Unplaced"/>
</dbReference>
<organism evidence="2 3">
    <name type="scientific">Saccoglossus kowalevskii</name>
    <name type="common">Acorn worm</name>
    <dbReference type="NCBI Taxonomy" id="10224"/>
    <lineage>
        <taxon>Eukaryota</taxon>
        <taxon>Metazoa</taxon>
        <taxon>Hemichordata</taxon>
        <taxon>Enteropneusta</taxon>
        <taxon>Harrimaniidae</taxon>
        <taxon>Saccoglossus</taxon>
    </lineage>
</organism>
<dbReference type="PANTHER" id="PTHR11360">
    <property type="entry name" value="MONOCARBOXYLATE TRANSPORTER"/>
    <property type="match status" value="1"/>
</dbReference>
<dbReference type="SUPFAM" id="SSF103473">
    <property type="entry name" value="MFS general substrate transporter"/>
    <property type="match status" value="1"/>
</dbReference>
<dbReference type="InterPro" id="IPR050327">
    <property type="entry name" value="Proton-linked_MCT"/>
</dbReference>
<gene>
    <name evidence="3" type="primary">LOC102803055</name>
</gene>